<evidence type="ECO:0000256" key="2">
    <source>
        <dbReference type="ARBA" id="ARBA00022598"/>
    </source>
</evidence>
<evidence type="ECO:0000256" key="9">
    <source>
        <dbReference type="NCBIfam" id="TIGR00234"/>
    </source>
</evidence>
<dbReference type="InterPro" id="IPR002305">
    <property type="entry name" value="aa-tRNA-synth_Ic"/>
</dbReference>
<evidence type="ECO:0000256" key="1">
    <source>
        <dbReference type="ARBA" id="ARBA00013160"/>
    </source>
</evidence>
<evidence type="ECO:0000256" key="4">
    <source>
        <dbReference type="ARBA" id="ARBA00022840"/>
    </source>
</evidence>
<dbReference type="GO" id="GO:0004831">
    <property type="term" value="F:tyrosine-tRNA ligase activity"/>
    <property type="evidence" value="ECO:0007669"/>
    <property type="project" value="UniProtKB-UniRule"/>
</dbReference>
<evidence type="ECO:0000256" key="3">
    <source>
        <dbReference type="ARBA" id="ARBA00022741"/>
    </source>
</evidence>
<protein>
    <recommendedName>
        <fullName evidence="1 9">Tyrosine--tRNA ligase</fullName>
        <ecNumber evidence="1 9">6.1.1.1</ecNumber>
    </recommendedName>
</protein>
<dbReference type="Pfam" id="PF22421">
    <property type="entry name" value="SYY_C-terminal"/>
    <property type="match status" value="1"/>
</dbReference>
<dbReference type="GO" id="GO:0006437">
    <property type="term" value="P:tyrosyl-tRNA aminoacylation"/>
    <property type="evidence" value="ECO:0007669"/>
    <property type="project" value="UniProtKB-UniRule"/>
</dbReference>
<dbReference type="InterPro" id="IPR036986">
    <property type="entry name" value="S4_RNA-bd_sf"/>
</dbReference>
<dbReference type="GO" id="GO:0005524">
    <property type="term" value="F:ATP binding"/>
    <property type="evidence" value="ECO:0007669"/>
    <property type="project" value="UniProtKB-KW"/>
</dbReference>
<dbReference type="EMBL" id="AMFJ01021653">
    <property type="protein sequence ID" value="EKD66016.1"/>
    <property type="molecule type" value="Genomic_DNA"/>
</dbReference>
<feature type="domain" description="Tyrosine--tRNA ligase SYY-like C-terminal" evidence="11">
    <location>
        <begin position="345"/>
        <end position="424"/>
    </location>
</feature>
<evidence type="ECO:0000259" key="11">
    <source>
        <dbReference type="Pfam" id="PF22421"/>
    </source>
</evidence>
<comment type="caution">
    <text evidence="12">The sequence shown here is derived from an EMBL/GenBank/DDBJ whole genome shotgun (WGS) entry which is preliminary data.</text>
</comment>
<dbReference type="NCBIfam" id="TIGR00234">
    <property type="entry name" value="tyrS"/>
    <property type="match status" value="1"/>
</dbReference>
<dbReference type="PANTHER" id="PTHR11766">
    <property type="entry name" value="TYROSYL-TRNA SYNTHETASE"/>
    <property type="match status" value="1"/>
</dbReference>
<reference evidence="12" key="1">
    <citation type="journal article" date="2012" name="Science">
        <title>Fermentation, hydrogen, and sulfur metabolism in multiple uncultivated bacterial phyla.</title>
        <authorList>
            <person name="Wrighton K.C."/>
            <person name="Thomas B.C."/>
            <person name="Sharon I."/>
            <person name="Miller C.S."/>
            <person name="Castelle C.J."/>
            <person name="VerBerkmoes N.C."/>
            <person name="Wilkins M.J."/>
            <person name="Hettich R.L."/>
            <person name="Lipton M.S."/>
            <person name="Williams K.H."/>
            <person name="Long P.E."/>
            <person name="Banfield J.F."/>
        </authorList>
    </citation>
    <scope>NUCLEOTIDE SEQUENCE [LARGE SCALE GENOMIC DNA]</scope>
</reference>
<dbReference type="EC" id="6.1.1.1" evidence="1 9"/>
<organism evidence="12">
    <name type="scientific">uncultured bacterium</name>
    <name type="common">gcode 4</name>
    <dbReference type="NCBI Taxonomy" id="1234023"/>
    <lineage>
        <taxon>Bacteria</taxon>
        <taxon>environmental samples</taxon>
    </lineage>
</organism>
<dbReference type="InterPro" id="IPR002307">
    <property type="entry name" value="Tyr-tRNA-ligase"/>
</dbReference>
<keyword evidence="3 10" id="KW-0547">Nucleotide-binding</keyword>
<gene>
    <name evidence="12" type="ORF">ACD_49C00067G0002</name>
</gene>
<accession>K2AWD8</accession>
<proteinExistence type="inferred from homology"/>
<dbReference type="PANTHER" id="PTHR11766:SF0">
    <property type="entry name" value="TYROSINE--TRNA LIGASE, MITOCHONDRIAL"/>
    <property type="match status" value="1"/>
</dbReference>
<keyword evidence="4 10" id="KW-0067">ATP-binding</keyword>
<dbReference type="SUPFAM" id="SSF52374">
    <property type="entry name" value="Nucleotidylyl transferase"/>
    <property type="match status" value="1"/>
</dbReference>
<dbReference type="FunFam" id="1.10.240.10:FF:000001">
    <property type="entry name" value="Tyrosine--tRNA ligase"/>
    <property type="match status" value="1"/>
</dbReference>
<dbReference type="AlphaFoldDB" id="K2AWD8"/>
<dbReference type="Pfam" id="PF00579">
    <property type="entry name" value="tRNA-synt_1b"/>
    <property type="match status" value="1"/>
</dbReference>
<keyword evidence="6 10" id="KW-0648">Protein biosynthesis</keyword>
<comment type="similarity">
    <text evidence="10">Belongs to the class-I aminoacyl-tRNA synthetase family.</text>
</comment>
<comment type="catalytic activity">
    <reaction evidence="8">
        <text>tRNA(Tyr) + L-tyrosine + ATP = L-tyrosyl-tRNA(Tyr) + AMP + diphosphate + H(+)</text>
        <dbReference type="Rhea" id="RHEA:10220"/>
        <dbReference type="Rhea" id="RHEA-COMP:9706"/>
        <dbReference type="Rhea" id="RHEA-COMP:9707"/>
        <dbReference type="ChEBI" id="CHEBI:15378"/>
        <dbReference type="ChEBI" id="CHEBI:30616"/>
        <dbReference type="ChEBI" id="CHEBI:33019"/>
        <dbReference type="ChEBI" id="CHEBI:58315"/>
        <dbReference type="ChEBI" id="CHEBI:78442"/>
        <dbReference type="ChEBI" id="CHEBI:78536"/>
        <dbReference type="ChEBI" id="CHEBI:456215"/>
        <dbReference type="EC" id="6.1.1.1"/>
    </reaction>
</comment>
<dbReference type="Gene3D" id="3.10.290.10">
    <property type="entry name" value="RNA-binding S4 domain"/>
    <property type="match status" value="1"/>
</dbReference>
<evidence type="ECO:0000256" key="10">
    <source>
        <dbReference type="RuleBase" id="RU363036"/>
    </source>
</evidence>
<keyword evidence="2 10" id="KW-0436">Ligase</keyword>
<dbReference type="Gene3D" id="1.10.240.10">
    <property type="entry name" value="Tyrosyl-Transfer RNA Synthetase"/>
    <property type="match status" value="1"/>
</dbReference>
<keyword evidence="5" id="KW-0694">RNA-binding</keyword>
<dbReference type="Gene3D" id="3.40.50.620">
    <property type="entry name" value="HUPs"/>
    <property type="match status" value="1"/>
</dbReference>
<dbReference type="SUPFAM" id="SSF55174">
    <property type="entry name" value="Alpha-L RNA-binding motif"/>
    <property type="match status" value="1"/>
</dbReference>
<name>K2AWD8_9BACT</name>
<evidence type="ECO:0000256" key="5">
    <source>
        <dbReference type="ARBA" id="ARBA00022884"/>
    </source>
</evidence>
<dbReference type="InterPro" id="IPR054608">
    <property type="entry name" value="SYY-like_C"/>
</dbReference>
<evidence type="ECO:0000256" key="8">
    <source>
        <dbReference type="ARBA" id="ARBA00048248"/>
    </source>
</evidence>
<dbReference type="GO" id="GO:0005829">
    <property type="term" value="C:cytosol"/>
    <property type="evidence" value="ECO:0007669"/>
    <property type="project" value="TreeGrafter"/>
</dbReference>
<dbReference type="GO" id="GO:0003723">
    <property type="term" value="F:RNA binding"/>
    <property type="evidence" value="ECO:0007669"/>
    <property type="project" value="UniProtKB-KW"/>
</dbReference>
<dbReference type="CDD" id="cd00805">
    <property type="entry name" value="TyrRS_core"/>
    <property type="match status" value="1"/>
</dbReference>
<dbReference type="PRINTS" id="PR01040">
    <property type="entry name" value="TRNASYNTHTYR"/>
</dbReference>
<dbReference type="InterPro" id="IPR014729">
    <property type="entry name" value="Rossmann-like_a/b/a_fold"/>
</dbReference>
<keyword evidence="7 10" id="KW-0030">Aminoacyl-tRNA synthetase</keyword>
<evidence type="ECO:0000313" key="12">
    <source>
        <dbReference type="EMBL" id="EKD66016.1"/>
    </source>
</evidence>
<dbReference type="InterPro" id="IPR024088">
    <property type="entry name" value="Tyr-tRNA-ligase_bac-type"/>
</dbReference>
<evidence type="ECO:0000256" key="7">
    <source>
        <dbReference type="ARBA" id="ARBA00023146"/>
    </source>
</evidence>
<sequence length="426" mass="50795">MKLKQELEARWLLNQYSNEEVFDLYTKWWQSFYIWFDPSADSLQLGNMCAIMAAVNLMKYWNKCYFLVGWATGMIGDPGWKDAERNFLTEDILRHNEKSIHNQLKSFLDNLKANYGIKFDFEMVNNYDFFKNMSVLDFLRDVGKYITINNMIKKDTVAKRIEDPDKSISYTEFSYMLLQGYDFVKLFRDKWVKLQLAWWDQWGNAVTWVELIRKIEEKEWYVMTIPIVTDASWKKFGKSAGNAIWLDPNKNSPYFVYQFFMNVADADIERYLKILTLLSLEDISDIMKKHNENPELRTWQSALWKAVVEIIFWKKASNQSEMISDMLFWNKDKLETLKTLEKDDLEALAKETGSTNYNSWLIILDALINCSLASSRWDGRKLIEWGWIYLNEVKVTDWFAEITDKDFINSAIIIRKWKKNFKLILR</sequence>
<evidence type="ECO:0000256" key="6">
    <source>
        <dbReference type="ARBA" id="ARBA00022917"/>
    </source>
</evidence>